<protein>
    <recommendedName>
        <fullName evidence="3">FlgD/Vpr Ig-like domain-containing protein</fullName>
    </recommendedName>
</protein>
<dbReference type="EMBL" id="JAGQHR010000217">
    <property type="protein sequence ID" value="MCA9727703.1"/>
    <property type="molecule type" value="Genomic_DNA"/>
</dbReference>
<keyword evidence="2" id="KW-0732">Signal</keyword>
<name>A0A956LYS7_UNCEI</name>
<dbReference type="AlphaFoldDB" id="A0A956LYS7"/>
<dbReference type="Gene3D" id="2.60.40.4070">
    <property type="match status" value="1"/>
</dbReference>
<dbReference type="SUPFAM" id="SSF69322">
    <property type="entry name" value="Tricorn protease domain 2"/>
    <property type="match status" value="1"/>
</dbReference>
<evidence type="ECO:0000259" key="3">
    <source>
        <dbReference type="Pfam" id="PF13860"/>
    </source>
</evidence>
<comment type="caution">
    <text evidence="4">The sequence shown here is derived from an EMBL/GenBank/DDBJ whole genome shotgun (WGS) entry which is preliminary data.</text>
</comment>
<gene>
    <name evidence="4" type="ORF">KC729_08465</name>
</gene>
<reference evidence="4" key="1">
    <citation type="submission" date="2020-04" db="EMBL/GenBank/DDBJ databases">
        <authorList>
            <person name="Zhang T."/>
        </authorList>
    </citation>
    <scope>NUCLEOTIDE SEQUENCE</scope>
    <source>
        <strain evidence="4">HKST-UBA01</strain>
    </source>
</reference>
<organism evidence="4 5">
    <name type="scientific">Eiseniibacteriota bacterium</name>
    <dbReference type="NCBI Taxonomy" id="2212470"/>
    <lineage>
        <taxon>Bacteria</taxon>
        <taxon>Candidatus Eiseniibacteriota</taxon>
    </lineage>
</organism>
<evidence type="ECO:0000313" key="5">
    <source>
        <dbReference type="Proteomes" id="UP000697710"/>
    </source>
</evidence>
<evidence type="ECO:0000256" key="2">
    <source>
        <dbReference type="SAM" id="SignalP"/>
    </source>
</evidence>
<accession>A0A956LYS7</accession>
<sequence>MLKSITALAATSVLLLPASIGLAASEATDSQLALQRMRLVETDQGSSFEVERSVAPDSGPIENDPGTAPAAANARGAGSVIWQTNVINAIYTSTAVVGSTGKLAAGTYLNDPRKLEVTPLDGAGVPDWEFAGTELRIDAAQHADVIAGIDRVGSGMTVYKWHAGSAVPDWSFPITSSDPASYETVAVSDDGSTIAILVTVQGSPIKARLYYFDSGSGTPLGSYDAPDGTFARNVDISTNGEYIAFIALADVYVLNRDTGAIRWSGNMGATSDALALSGDGNTLAYGWTTFTVRQWDGSIYAPAWTTSNALYRVLACDISGDSGTLAVGWYRTDYLQNRIQLFDLPSSVPAWTYLYAVGSGGQQDEPAHLALTTDGGYLAVGSWGDQANTNPEIEVFSHADPDPILLVDTPGSIFDIDIRDGVDGVRVAACGKHIHANTSGRGGDLYSIQVLNPAAAPEDLAAAMRSVSAQPNPFRPGGSLRFAAPATARQLDIHGVDGRVVRSLTIPSGTGSVRWDGATDDGVPAPAGVYWLRWNGELAGAGRLVMLR</sequence>
<reference evidence="4" key="2">
    <citation type="journal article" date="2021" name="Microbiome">
        <title>Successional dynamics and alternative stable states in a saline activated sludge microbial community over 9 years.</title>
        <authorList>
            <person name="Wang Y."/>
            <person name="Ye J."/>
            <person name="Ju F."/>
            <person name="Liu L."/>
            <person name="Boyd J.A."/>
            <person name="Deng Y."/>
            <person name="Parks D.H."/>
            <person name="Jiang X."/>
            <person name="Yin X."/>
            <person name="Woodcroft B.J."/>
            <person name="Tyson G.W."/>
            <person name="Hugenholtz P."/>
            <person name="Polz M.F."/>
            <person name="Zhang T."/>
        </authorList>
    </citation>
    <scope>NUCLEOTIDE SEQUENCE</scope>
    <source>
        <strain evidence="4">HKST-UBA01</strain>
    </source>
</reference>
<evidence type="ECO:0000256" key="1">
    <source>
        <dbReference type="SAM" id="MobiDB-lite"/>
    </source>
</evidence>
<dbReference type="InterPro" id="IPR025965">
    <property type="entry name" value="FlgD/Vpr_Ig-like"/>
</dbReference>
<dbReference type="InterPro" id="IPR015943">
    <property type="entry name" value="WD40/YVTN_repeat-like_dom_sf"/>
</dbReference>
<evidence type="ECO:0000313" key="4">
    <source>
        <dbReference type="EMBL" id="MCA9727703.1"/>
    </source>
</evidence>
<feature type="signal peptide" evidence="2">
    <location>
        <begin position="1"/>
        <end position="23"/>
    </location>
</feature>
<feature type="region of interest" description="Disordered" evidence="1">
    <location>
        <begin position="45"/>
        <end position="70"/>
    </location>
</feature>
<feature type="chain" id="PRO_5038039177" description="FlgD/Vpr Ig-like domain-containing protein" evidence="2">
    <location>
        <begin position="24"/>
        <end position="548"/>
    </location>
</feature>
<dbReference type="Pfam" id="PF13860">
    <property type="entry name" value="FlgD_ig"/>
    <property type="match status" value="1"/>
</dbReference>
<proteinExistence type="predicted"/>
<dbReference type="Proteomes" id="UP000697710">
    <property type="component" value="Unassembled WGS sequence"/>
</dbReference>
<feature type="domain" description="FlgD/Vpr Ig-like" evidence="3">
    <location>
        <begin position="479"/>
        <end position="531"/>
    </location>
</feature>
<dbReference type="Gene3D" id="2.130.10.10">
    <property type="entry name" value="YVTN repeat-like/Quinoprotein amine dehydrogenase"/>
    <property type="match status" value="1"/>
</dbReference>